<evidence type="ECO:0000256" key="10">
    <source>
        <dbReference type="ARBA" id="ARBA00041629"/>
    </source>
</evidence>
<keyword evidence="13" id="KW-1185">Reference proteome</keyword>
<evidence type="ECO:0000256" key="8">
    <source>
        <dbReference type="ARBA" id="ARBA00023242"/>
    </source>
</evidence>
<feature type="coiled-coil region" evidence="11">
    <location>
        <begin position="233"/>
        <end position="317"/>
    </location>
</feature>
<evidence type="ECO:0000313" key="15">
    <source>
        <dbReference type="RefSeq" id="XP_013786711.1"/>
    </source>
</evidence>
<evidence type="ECO:0000313" key="14">
    <source>
        <dbReference type="RefSeq" id="XP_013786710.1"/>
    </source>
</evidence>
<dbReference type="InterPro" id="IPR005024">
    <property type="entry name" value="Snf7_fam"/>
</dbReference>
<comment type="subcellular location">
    <subcellularLocation>
        <location evidence="2">Cytoplasm</location>
    </subcellularLocation>
    <subcellularLocation>
        <location evidence="1">Nucleus envelope</location>
    </subcellularLocation>
</comment>
<keyword evidence="7 11" id="KW-0175">Coiled coil</keyword>
<name>A0ABM1BQI0_LIMPO</name>
<dbReference type="GeneID" id="106470694"/>
<dbReference type="Proteomes" id="UP000694941">
    <property type="component" value="Unplaced"/>
</dbReference>
<keyword evidence="4" id="KW-0813">Transport</keyword>
<dbReference type="PANTHER" id="PTHR22761">
    <property type="entry name" value="CHARGED MULTIVESICULAR BODY PROTEIN"/>
    <property type="match status" value="1"/>
</dbReference>
<evidence type="ECO:0000256" key="9">
    <source>
        <dbReference type="ARBA" id="ARBA00041077"/>
    </source>
</evidence>
<evidence type="ECO:0000256" key="3">
    <source>
        <dbReference type="ARBA" id="ARBA00006190"/>
    </source>
</evidence>
<dbReference type="Pfam" id="PF25239">
    <property type="entry name" value="WHD_CHMP7"/>
    <property type="match status" value="1"/>
</dbReference>
<dbReference type="InterPro" id="IPR057471">
    <property type="entry name" value="CHMP7_WHD"/>
</dbReference>
<proteinExistence type="inferred from homology"/>
<dbReference type="RefSeq" id="XP_013786710.1">
    <property type="nucleotide sequence ID" value="XM_013931256.2"/>
</dbReference>
<gene>
    <name evidence="14 15" type="primary">LOC106470694</name>
</gene>
<evidence type="ECO:0000256" key="4">
    <source>
        <dbReference type="ARBA" id="ARBA00022448"/>
    </source>
</evidence>
<keyword evidence="5" id="KW-0963">Cytoplasm</keyword>
<evidence type="ECO:0000256" key="2">
    <source>
        <dbReference type="ARBA" id="ARBA00004496"/>
    </source>
</evidence>
<reference evidence="14 15" key="1">
    <citation type="submission" date="2025-05" db="UniProtKB">
        <authorList>
            <consortium name="RefSeq"/>
        </authorList>
    </citation>
    <scope>IDENTIFICATION</scope>
    <source>
        <tissue evidence="14 15">Muscle</tissue>
    </source>
</reference>
<accession>A0ABM1BQI0</accession>
<evidence type="ECO:0000256" key="6">
    <source>
        <dbReference type="ARBA" id="ARBA00022927"/>
    </source>
</evidence>
<evidence type="ECO:0000259" key="12">
    <source>
        <dbReference type="Pfam" id="PF25239"/>
    </source>
</evidence>
<evidence type="ECO:0000256" key="7">
    <source>
        <dbReference type="ARBA" id="ARBA00023054"/>
    </source>
</evidence>
<dbReference type="RefSeq" id="XP_013786711.1">
    <property type="nucleotide sequence ID" value="XM_013931257.2"/>
</dbReference>
<comment type="similarity">
    <text evidence="3">Belongs to the SNF7 family.</text>
</comment>
<keyword evidence="6" id="KW-0653">Protein transport</keyword>
<organism evidence="13 15">
    <name type="scientific">Limulus polyphemus</name>
    <name type="common">Atlantic horseshoe crab</name>
    <dbReference type="NCBI Taxonomy" id="6850"/>
    <lineage>
        <taxon>Eukaryota</taxon>
        <taxon>Metazoa</taxon>
        <taxon>Ecdysozoa</taxon>
        <taxon>Arthropoda</taxon>
        <taxon>Chelicerata</taxon>
        <taxon>Merostomata</taxon>
        <taxon>Xiphosura</taxon>
        <taxon>Limulidae</taxon>
        <taxon>Limulus</taxon>
    </lineage>
</organism>
<keyword evidence="8" id="KW-0539">Nucleus</keyword>
<dbReference type="Gene3D" id="6.10.140.1230">
    <property type="match status" value="1"/>
</dbReference>
<dbReference type="PANTHER" id="PTHR22761:SF21">
    <property type="entry name" value="CHARGED MULTIVESICULAR BODY PROTEIN 7"/>
    <property type="match status" value="1"/>
</dbReference>
<protein>
    <recommendedName>
        <fullName evidence="9">Charged multivesicular body protein 7</fullName>
    </recommendedName>
    <alternativeName>
        <fullName evidence="10">Chromatin-modifying protein 7</fullName>
    </alternativeName>
</protein>
<feature type="domain" description="CHMP7 winged helix" evidence="12">
    <location>
        <begin position="151"/>
        <end position="222"/>
    </location>
</feature>
<sequence length="448" mass="52478">MESSQENYNIEELLPSCWEDDVRMNLLFSSFRNKEVNPKGWTDKMMFWTSLILKWNKLSKSATFSLHKLNMVFQRNGQIPQCLDIVLEEMKRQGQIQSLDNFIFENQRKTWLNRGADLLIRKPIRWGLNLLLSTVRWSDPPNEIFVNVMFLKDMADQVLTRCQNQIVSEWTDSILSEEELWQQCKDICPLMETFELVVMILDKQNHLRILQHSEKEEKIIRFQNRKTNLSSPLSELEVGILNLKQVKQKLEDDIEKLQEEYKGLRDEAQLAVRDKQKNKAANLLRKKKITELSMEKKQKTLENIEGLLHRLQEADSENMVLKGYETGVQVLKSMSDRDLSWNKIDTTLTDLEEVLQNETEIREAMSKPLVGVCDYDTEELEVELDELLKGEQEELTHLNKNQVNSDEELSAFMTHLSVNKHGISWPEIPTTSQEEESIIVHNKPVMLS</sequence>
<dbReference type="Pfam" id="PF03357">
    <property type="entry name" value="Snf7"/>
    <property type="match status" value="1"/>
</dbReference>
<evidence type="ECO:0000256" key="5">
    <source>
        <dbReference type="ARBA" id="ARBA00022490"/>
    </source>
</evidence>
<evidence type="ECO:0000256" key="11">
    <source>
        <dbReference type="SAM" id="Coils"/>
    </source>
</evidence>
<dbReference type="Pfam" id="PF25880">
    <property type="entry name" value="WHD_CHMP7_1st"/>
    <property type="match status" value="1"/>
</dbReference>
<evidence type="ECO:0000256" key="1">
    <source>
        <dbReference type="ARBA" id="ARBA00004259"/>
    </source>
</evidence>
<evidence type="ECO:0000313" key="13">
    <source>
        <dbReference type="Proteomes" id="UP000694941"/>
    </source>
</evidence>